<reference evidence="3" key="1">
    <citation type="journal article" date="2019" name="Int. J. Syst. Evol. Microbiol.">
        <title>The Global Catalogue of Microorganisms (GCM) 10K type strain sequencing project: providing services to taxonomists for standard genome sequencing and annotation.</title>
        <authorList>
            <consortium name="The Broad Institute Genomics Platform"/>
            <consortium name="The Broad Institute Genome Sequencing Center for Infectious Disease"/>
            <person name="Wu L."/>
            <person name="Ma J."/>
        </authorList>
    </citation>
    <scope>NUCLEOTIDE SEQUENCE [LARGE SCALE GENOMIC DNA]</scope>
    <source>
        <strain evidence="3">JCM 10367</strain>
    </source>
</reference>
<keyword evidence="1" id="KW-0472">Membrane</keyword>
<feature type="transmembrane region" description="Helical" evidence="1">
    <location>
        <begin position="80"/>
        <end position="100"/>
    </location>
</feature>
<keyword evidence="1" id="KW-0812">Transmembrane</keyword>
<keyword evidence="1" id="KW-1133">Transmembrane helix</keyword>
<evidence type="ECO:0000313" key="3">
    <source>
        <dbReference type="Proteomes" id="UP001500724"/>
    </source>
</evidence>
<accession>A0ABP3SFT3</accession>
<sequence>MSNPPSVDNDTGCLRAVLAVPILLLTLIAALFCWAALTIRPSGPWDDEAYAAIILSCVVTIGATAAVTALWLIPSVRRIIPWWCISPSLLLGIVAGVQWMNQS</sequence>
<gene>
    <name evidence="2" type="ORF">GCM10009535_04690</name>
</gene>
<proteinExistence type="predicted"/>
<protein>
    <submittedName>
        <fullName evidence="2">Uncharacterized protein</fullName>
    </submittedName>
</protein>
<feature type="transmembrane region" description="Helical" evidence="1">
    <location>
        <begin position="12"/>
        <end position="37"/>
    </location>
</feature>
<dbReference type="Proteomes" id="UP001500724">
    <property type="component" value="Unassembled WGS sequence"/>
</dbReference>
<evidence type="ECO:0000313" key="2">
    <source>
        <dbReference type="EMBL" id="GAA0632100.1"/>
    </source>
</evidence>
<keyword evidence="3" id="KW-1185">Reference proteome</keyword>
<feature type="transmembrane region" description="Helical" evidence="1">
    <location>
        <begin position="49"/>
        <end position="73"/>
    </location>
</feature>
<organism evidence="2 3">
    <name type="scientific">Streptomyces thermocarboxydovorans</name>
    <dbReference type="NCBI Taxonomy" id="59298"/>
    <lineage>
        <taxon>Bacteria</taxon>
        <taxon>Bacillati</taxon>
        <taxon>Actinomycetota</taxon>
        <taxon>Actinomycetes</taxon>
        <taxon>Kitasatosporales</taxon>
        <taxon>Streptomycetaceae</taxon>
        <taxon>Streptomyces</taxon>
    </lineage>
</organism>
<name>A0ABP3SFT3_9ACTN</name>
<comment type="caution">
    <text evidence="2">The sequence shown here is derived from an EMBL/GenBank/DDBJ whole genome shotgun (WGS) entry which is preliminary data.</text>
</comment>
<evidence type="ECO:0000256" key="1">
    <source>
        <dbReference type="SAM" id="Phobius"/>
    </source>
</evidence>
<dbReference type="EMBL" id="BAAAGU010000003">
    <property type="protein sequence ID" value="GAA0632100.1"/>
    <property type="molecule type" value="Genomic_DNA"/>
</dbReference>